<evidence type="ECO:0000313" key="2">
    <source>
        <dbReference type="Proteomes" id="UP000028013"/>
    </source>
</evidence>
<proteinExistence type="predicted"/>
<dbReference type="EMBL" id="JNHN01000178">
    <property type="protein sequence ID" value="KDS49145.1"/>
    <property type="molecule type" value="Genomic_DNA"/>
</dbReference>
<evidence type="ECO:0000313" key="1">
    <source>
        <dbReference type="EMBL" id="KDS49145.1"/>
    </source>
</evidence>
<organism evidence="1 2">
    <name type="scientific">Bacteroides uniformis str. 3978 T3 ii</name>
    <dbReference type="NCBI Taxonomy" id="1339349"/>
    <lineage>
        <taxon>Bacteria</taxon>
        <taxon>Pseudomonadati</taxon>
        <taxon>Bacteroidota</taxon>
        <taxon>Bacteroidia</taxon>
        <taxon>Bacteroidales</taxon>
        <taxon>Bacteroidaceae</taxon>
        <taxon>Bacteroides</taxon>
    </lineage>
</organism>
<gene>
    <name evidence="1" type="ORF">M094_2129</name>
</gene>
<name>A0A078S179_BACUN</name>
<comment type="caution">
    <text evidence="1">The sequence shown here is derived from an EMBL/GenBank/DDBJ whole genome shotgun (WGS) entry which is preliminary data.</text>
</comment>
<accession>A0A078S179</accession>
<dbReference type="Proteomes" id="UP000028013">
    <property type="component" value="Unassembled WGS sequence"/>
</dbReference>
<protein>
    <submittedName>
        <fullName evidence="1">Uncharacterized protein</fullName>
    </submittedName>
</protein>
<sequence>MGRKSGKNWEKNSIFGNEKKSIFENGCCGSSPMNFCLQ</sequence>
<dbReference type="AlphaFoldDB" id="A0A078S179"/>
<reference evidence="1 2" key="1">
    <citation type="submission" date="2014-04" db="EMBL/GenBank/DDBJ databases">
        <authorList>
            <person name="Sears C."/>
            <person name="Carroll K."/>
            <person name="Sack B.R."/>
            <person name="Qadri F."/>
            <person name="Myers L.L."/>
            <person name="Chung G.-T."/>
            <person name="Escheverria P."/>
            <person name="Fraser C.M."/>
            <person name="Sadzewicz L."/>
            <person name="Shefchek K.A."/>
            <person name="Tallon L."/>
            <person name="Das S.P."/>
            <person name="Daugherty S."/>
            <person name="Mongodin E.F."/>
        </authorList>
    </citation>
    <scope>NUCLEOTIDE SEQUENCE [LARGE SCALE GENOMIC DNA]</scope>
    <source>
        <strain evidence="1 2">3978 T3 ii</strain>
    </source>
</reference>